<keyword evidence="2" id="KW-1185">Reference proteome</keyword>
<accession>A0A5C5Z6L9</accession>
<evidence type="ECO:0000313" key="2">
    <source>
        <dbReference type="Proteomes" id="UP000315010"/>
    </source>
</evidence>
<gene>
    <name evidence="1" type="ORF">CA13_42100</name>
</gene>
<reference evidence="1 2" key="1">
    <citation type="submission" date="2019-02" db="EMBL/GenBank/DDBJ databases">
        <title>Deep-cultivation of Planctomycetes and their phenomic and genomic characterization uncovers novel biology.</title>
        <authorList>
            <person name="Wiegand S."/>
            <person name="Jogler M."/>
            <person name="Boedeker C."/>
            <person name="Pinto D."/>
            <person name="Vollmers J."/>
            <person name="Rivas-Marin E."/>
            <person name="Kohn T."/>
            <person name="Peeters S.H."/>
            <person name="Heuer A."/>
            <person name="Rast P."/>
            <person name="Oberbeckmann S."/>
            <person name="Bunk B."/>
            <person name="Jeske O."/>
            <person name="Meyerdierks A."/>
            <person name="Storesund J.E."/>
            <person name="Kallscheuer N."/>
            <person name="Luecker S."/>
            <person name="Lage O.M."/>
            <person name="Pohl T."/>
            <person name="Merkel B.J."/>
            <person name="Hornburger P."/>
            <person name="Mueller R.-W."/>
            <person name="Bruemmer F."/>
            <person name="Labrenz M."/>
            <person name="Spormann A.M."/>
            <person name="Op Den Camp H."/>
            <person name="Overmann J."/>
            <person name="Amann R."/>
            <person name="Jetten M.S.M."/>
            <person name="Mascher T."/>
            <person name="Medema M.H."/>
            <person name="Devos D.P."/>
            <person name="Kaster A.-K."/>
            <person name="Ovreas L."/>
            <person name="Rohde M."/>
            <person name="Galperin M.Y."/>
            <person name="Jogler C."/>
        </authorList>
    </citation>
    <scope>NUCLEOTIDE SEQUENCE [LARGE SCALE GENOMIC DNA]</scope>
    <source>
        <strain evidence="1 2">CA13</strain>
    </source>
</reference>
<dbReference type="AlphaFoldDB" id="A0A5C5Z6L9"/>
<comment type="caution">
    <text evidence="1">The sequence shown here is derived from an EMBL/GenBank/DDBJ whole genome shotgun (WGS) entry which is preliminary data.</text>
</comment>
<dbReference type="Proteomes" id="UP000315010">
    <property type="component" value="Unassembled WGS sequence"/>
</dbReference>
<evidence type="ECO:0000313" key="1">
    <source>
        <dbReference type="EMBL" id="TWT82747.1"/>
    </source>
</evidence>
<proteinExistence type="predicted"/>
<name>A0A5C5Z6L9_9BACT</name>
<protein>
    <submittedName>
        <fullName evidence="1">Uncharacterized protein</fullName>
    </submittedName>
</protein>
<organism evidence="1 2">
    <name type="scientific">Novipirellula herctigrandis</name>
    <dbReference type="NCBI Taxonomy" id="2527986"/>
    <lineage>
        <taxon>Bacteria</taxon>
        <taxon>Pseudomonadati</taxon>
        <taxon>Planctomycetota</taxon>
        <taxon>Planctomycetia</taxon>
        <taxon>Pirellulales</taxon>
        <taxon>Pirellulaceae</taxon>
        <taxon>Novipirellula</taxon>
    </lineage>
</organism>
<sequence>MNKRPNLIRTSKHSGAILVCVLVCLGIATAIVLTSVKSSLQARRQMQHERQLEQTRWLLDAGIARASSQLKNNTGYDGETWIVTPSLGPNWISRIEIAVMKSGSEANATRINVTAEIRGNDSLAHATRRSHSFLVALSQDKNDRT</sequence>
<dbReference type="EMBL" id="SJPJ01000001">
    <property type="protein sequence ID" value="TWT82747.1"/>
    <property type="molecule type" value="Genomic_DNA"/>
</dbReference>